<dbReference type="Proteomes" id="UP000717328">
    <property type="component" value="Unassembled WGS sequence"/>
</dbReference>
<dbReference type="Gene3D" id="2.120.10.80">
    <property type="entry name" value="Kelch-type beta propeller"/>
    <property type="match status" value="1"/>
</dbReference>
<accession>A0A9P7GR97</accession>
<keyword evidence="2" id="KW-1185">Reference proteome</keyword>
<dbReference type="SUPFAM" id="SSF117281">
    <property type="entry name" value="Kelch motif"/>
    <property type="match status" value="1"/>
</dbReference>
<gene>
    <name evidence="1" type="ORF">H0H81_006521</name>
</gene>
<dbReference type="Pfam" id="PF24681">
    <property type="entry name" value="Kelch_KLHDC2_KLHL20_DRC7"/>
    <property type="match status" value="1"/>
</dbReference>
<dbReference type="OrthoDB" id="3018797at2759"/>
<reference evidence="1" key="1">
    <citation type="submission" date="2021-02" db="EMBL/GenBank/DDBJ databases">
        <authorList>
            <person name="Nieuwenhuis M."/>
            <person name="Van De Peppel L.J.J."/>
        </authorList>
    </citation>
    <scope>NUCLEOTIDE SEQUENCE</scope>
    <source>
        <strain evidence="1">D49</strain>
    </source>
</reference>
<name>A0A9P7GR97_9AGAR</name>
<sequence length="393" mass="44999">MKGKSDIKLTVKKMTGDRPFFWRPEAQFVDEQNEELIFYWSDTDEKFRISVCSLKTWRWTEKTKRFSLIQRPGSPLSKEVKKPLPIHRCTAGTLCILAEHRVLLLFGGLDRAEVPTSNFYVIDIDTYKWWQVETPEDILPRVGATMTFVNNLLYIFGGQHEASNTFSVVQFDPAKLTWGWTIRDRPYPSNVPLMGYAGDVIPLYDGKKFLLLPGYIQEDSDEVSLRRQRIDLFLNWLSKIDMSASQTIIFDPFQYTFQVCDSAINGEFPSKMAGYDIAIVSSRRLLQEGISVKHEENKDTAAPVVNSILITEWSTFTPSTGTRALPEMWILGLSESPNNSSVSRCLRLRDKFKELNMSLMSCAVLTDRRIILLGSNAPVDEEENFNTCVEIEV</sequence>
<evidence type="ECO:0000313" key="2">
    <source>
        <dbReference type="Proteomes" id="UP000717328"/>
    </source>
</evidence>
<comment type="caution">
    <text evidence="1">The sequence shown here is derived from an EMBL/GenBank/DDBJ whole genome shotgun (WGS) entry which is preliminary data.</text>
</comment>
<dbReference type="AlphaFoldDB" id="A0A9P7GR97"/>
<evidence type="ECO:0000313" key="1">
    <source>
        <dbReference type="EMBL" id="KAG5652030.1"/>
    </source>
</evidence>
<proteinExistence type="predicted"/>
<reference evidence="1" key="2">
    <citation type="submission" date="2021-10" db="EMBL/GenBank/DDBJ databases">
        <title>Phylogenomics reveals ancestral predisposition of the termite-cultivated fungus Termitomyces towards a domesticated lifestyle.</title>
        <authorList>
            <person name="Auxier B."/>
            <person name="Grum-Grzhimaylo A."/>
            <person name="Cardenas M.E."/>
            <person name="Lodge J.D."/>
            <person name="Laessoe T."/>
            <person name="Pedersen O."/>
            <person name="Smith M.E."/>
            <person name="Kuyper T.W."/>
            <person name="Franco-Molano E.A."/>
            <person name="Baroni T.J."/>
            <person name="Aanen D.K."/>
        </authorList>
    </citation>
    <scope>NUCLEOTIDE SEQUENCE</scope>
    <source>
        <strain evidence="1">D49</strain>
    </source>
</reference>
<protein>
    <submittedName>
        <fullName evidence="1">Uncharacterized protein</fullName>
    </submittedName>
</protein>
<dbReference type="EMBL" id="JABCKI010000169">
    <property type="protein sequence ID" value="KAG5652030.1"/>
    <property type="molecule type" value="Genomic_DNA"/>
</dbReference>
<dbReference type="InterPro" id="IPR015915">
    <property type="entry name" value="Kelch-typ_b-propeller"/>
</dbReference>
<organism evidence="1 2">
    <name type="scientific">Sphagnurus paluster</name>
    <dbReference type="NCBI Taxonomy" id="117069"/>
    <lineage>
        <taxon>Eukaryota</taxon>
        <taxon>Fungi</taxon>
        <taxon>Dikarya</taxon>
        <taxon>Basidiomycota</taxon>
        <taxon>Agaricomycotina</taxon>
        <taxon>Agaricomycetes</taxon>
        <taxon>Agaricomycetidae</taxon>
        <taxon>Agaricales</taxon>
        <taxon>Tricholomatineae</taxon>
        <taxon>Lyophyllaceae</taxon>
        <taxon>Sphagnurus</taxon>
    </lineage>
</organism>